<dbReference type="Gene3D" id="3.40.50.620">
    <property type="entry name" value="HUPs"/>
    <property type="match status" value="1"/>
</dbReference>
<comment type="catalytic activity">
    <reaction evidence="8">
        <text>tRNA(Trp) + L-tryptophan + ATP = L-tryptophyl-tRNA(Trp) + AMP + diphosphate + H(+)</text>
        <dbReference type="Rhea" id="RHEA:24080"/>
        <dbReference type="Rhea" id="RHEA-COMP:9671"/>
        <dbReference type="Rhea" id="RHEA-COMP:9705"/>
        <dbReference type="ChEBI" id="CHEBI:15378"/>
        <dbReference type="ChEBI" id="CHEBI:30616"/>
        <dbReference type="ChEBI" id="CHEBI:33019"/>
        <dbReference type="ChEBI" id="CHEBI:57912"/>
        <dbReference type="ChEBI" id="CHEBI:78442"/>
        <dbReference type="ChEBI" id="CHEBI:78535"/>
        <dbReference type="ChEBI" id="CHEBI:456215"/>
        <dbReference type="EC" id="6.1.1.2"/>
    </reaction>
</comment>
<evidence type="ECO:0000256" key="4">
    <source>
        <dbReference type="ARBA" id="ARBA00022741"/>
    </source>
</evidence>
<evidence type="ECO:0000256" key="7">
    <source>
        <dbReference type="ARBA" id="ARBA00023146"/>
    </source>
</evidence>
<keyword evidence="6 10" id="KW-0648">Protein biosynthesis</keyword>
<accession>A0A2M7W5M0</accession>
<dbReference type="GO" id="GO:0006436">
    <property type="term" value="P:tryptophanyl-tRNA aminoacylation"/>
    <property type="evidence" value="ECO:0007669"/>
    <property type="project" value="UniProtKB-UniRule"/>
</dbReference>
<evidence type="ECO:0000256" key="9">
    <source>
        <dbReference type="NCBIfam" id="TIGR00233"/>
    </source>
</evidence>
<dbReference type="EMBL" id="PFQF01000006">
    <property type="protein sequence ID" value="PJA20919.1"/>
    <property type="molecule type" value="Genomic_DNA"/>
</dbReference>
<name>A0A2M7W5M0_9BACT</name>
<dbReference type="InterPro" id="IPR050203">
    <property type="entry name" value="Trp-tRNA_synthetase"/>
</dbReference>
<dbReference type="Gene3D" id="1.10.240.10">
    <property type="entry name" value="Tyrosyl-Transfer RNA Synthetase"/>
    <property type="match status" value="1"/>
</dbReference>
<evidence type="ECO:0000256" key="6">
    <source>
        <dbReference type="ARBA" id="ARBA00022917"/>
    </source>
</evidence>
<sequence length="321" mass="36492">MKIFSGIRPSGELHIGNYLGAISNWLELQKKNECIFSVVDYHAITTPYEKDKFHQRNLELVAWLIACGINPEKTRLFRQSQVPEHTELAWILSTVLPVSELFRMIQYKEKSDYISKENITAGLLNYPILMASDILIYNTDTVPVGEDQVQHVELARIIARKFNHRYGKIFVEPKAILTKTKRVMSLKDPTKKMSKTDTGGIALGDSSEIITQKIMGAVTATGEAGKISPAVKNLLGLVEAFGKPEKISEFIQAIENKTIQYVELKRYLAEKIIEKLTPIQKKYREIMADPDKIEKMLSNNARALHKEARIKIEQAKKEMGF</sequence>
<keyword evidence="4 10" id="KW-0547">Nucleotide-binding</keyword>
<reference evidence="12" key="1">
    <citation type="submission" date="2017-09" db="EMBL/GenBank/DDBJ databases">
        <title>Depth-based differentiation of microbial function through sediment-hosted aquifers and enrichment of novel symbionts in the deep terrestrial subsurface.</title>
        <authorList>
            <person name="Probst A.J."/>
            <person name="Ladd B."/>
            <person name="Jarett J.K."/>
            <person name="Geller-Mcgrath D.E."/>
            <person name="Sieber C.M.K."/>
            <person name="Emerson J.B."/>
            <person name="Anantharaman K."/>
            <person name="Thomas B.C."/>
            <person name="Malmstrom R."/>
            <person name="Stieglmeier M."/>
            <person name="Klingl A."/>
            <person name="Woyke T."/>
            <person name="Ryan C.M."/>
            <person name="Banfield J.F."/>
        </authorList>
    </citation>
    <scope>NUCLEOTIDE SEQUENCE [LARGE SCALE GENOMIC DNA]</scope>
</reference>
<evidence type="ECO:0000256" key="5">
    <source>
        <dbReference type="ARBA" id="ARBA00022840"/>
    </source>
</evidence>
<dbReference type="GO" id="GO:0004830">
    <property type="term" value="F:tryptophan-tRNA ligase activity"/>
    <property type="evidence" value="ECO:0007669"/>
    <property type="project" value="UniProtKB-UniRule"/>
</dbReference>
<dbReference type="SUPFAM" id="SSF52374">
    <property type="entry name" value="Nucleotidylyl transferase"/>
    <property type="match status" value="1"/>
</dbReference>
<evidence type="ECO:0000313" key="11">
    <source>
        <dbReference type="EMBL" id="PJA20919.1"/>
    </source>
</evidence>
<dbReference type="PROSITE" id="PS00178">
    <property type="entry name" value="AA_TRNA_LIGASE_I"/>
    <property type="match status" value="1"/>
</dbReference>
<gene>
    <name evidence="11" type="primary">trpS</name>
    <name evidence="11" type="ORF">COX60_00315</name>
</gene>
<comment type="caution">
    <text evidence="11">The sequence shown here is derived from an EMBL/GenBank/DDBJ whole genome shotgun (WGS) entry which is preliminary data.</text>
</comment>
<proteinExistence type="inferred from homology"/>
<dbReference type="InterPro" id="IPR014729">
    <property type="entry name" value="Rossmann-like_a/b/a_fold"/>
</dbReference>
<dbReference type="AlphaFoldDB" id="A0A2M7W5M0"/>
<evidence type="ECO:0000256" key="8">
    <source>
        <dbReference type="ARBA" id="ARBA00049929"/>
    </source>
</evidence>
<evidence type="ECO:0000256" key="2">
    <source>
        <dbReference type="ARBA" id="ARBA00013161"/>
    </source>
</evidence>
<comment type="similarity">
    <text evidence="1 10">Belongs to the class-I aminoacyl-tRNA synthetase family.</text>
</comment>
<dbReference type="InterPro" id="IPR001412">
    <property type="entry name" value="aa-tRNA-synth_I_CS"/>
</dbReference>
<dbReference type="GO" id="GO:0005829">
    <property type="term" value="C:cytosol"/>
    <property type="evidence" value="ECO:0007669"/>
    <property type="project" value="TreeGrafter"/>
</dbReference>
<dbReference type="GO" id="GO:0005524">
    <property type="term" value="F:ATP binding"/>
    <property type="evidence" value="ECO:0007669"/>
    <property type="project" value="UniProtKB-KW"/>
</dbReference>
<evidence type="ECO:0000256" key="3">
    <source>
        <dbReference type="ARBA" id="ARBA00022598"/>
    </source>
</evidence>
<evidence type="ECO:0000313" key="12">
    <source>
        <dbReference type="Proteomes" id="UP000230137"/>
    </source>
</evidence>
<dbReference type="PANTHER" id="PTHR43766:SF1">
    <property type="entry name" value="TRYPTOPHAN--TRNA LIGASE, MITOCHONDRIAL"/>
    <property type="match status" value="1"/>
</dbReference>
<dbReference type="Proteomes" id="UP000230137">
    <property type="component" value="Unassembled WGS sequence"/>
</dbReference>
<dbReference type="CDD" id="cd00806">
    <property type="entry name" value="TrpRS_core"/>
    <property type="match status" value="1"/>
</dbReference>
<evidence type="ECO:0000256" key="1">
    <source>
        <dbReference type="ARBA" id="ARBA00005594"/>
    </source>
</evidence>
<protein>
    <recommendedName>
        <fullName evidence="2 9">Tryptophan--tRNA ligase</fullName>
        <ecNumber evidence="2 9">6.1.1.2</ecNumber>
    </recommendedName>
</protein>
<dbReference type="InterPro" id="IPR002306">
    <property type="entry name" value="Trp-tRNA-ligase"/>
</dbReference>
<keyword evidence="7 10" id="KW-0030">Aminoacyl-tRNA synthetase</keyword>
<keyword evidence="5 10" id="KW-0067">ATP-binding</keyword>
<dbReference type="FunFam" id="1.10.240.10:FF:000005">
    <property type="entry name" value="Tryptophan--tRNA ligase"/>
    <property type="match status" value="1"/>
</dbReference>
<dbReference type="PRINTS" id="PR01039">
    <property type="entry name" value="TRNASYNTHTRP"/>
</dbReference>
<keyword evidence="3 10" id="KW-0436">Ligase</keyword>
<dbReference type="PANTHER" id="PTHR43766">
    <property type="entry name" value="TRYPTOPHAN--TRNA LIGASE, MITOCHONDRIAL"/>
    <property type="match status" value="1"/>
</dbReference>
<organism evidence="11 12">
    <name type="scientific">Candidatus Berkelbacteria bacterium CG_4_10_14_0_2_um_filter_35_9_33_12</name>
    <dbReference type="NCBI Taxonomy" id="1974499"/>
    <lineage>
        <taxon>Bacteria</taxon>
        <taxon>Candidatus Berkelbacteria</taxon>
    </lineage>
</organism>
<dbReference type="EC" id="6.1.1.2" evidence="2 9"/>
<dbReference type="NCBIfam" id="TIGR00233">
    <property type="entry name" value="trpS"/>
    <property type="match status" value="1"/>
</dbReference>
<evidence type="ECO:0000256" key="10">
    <source>
        <dbReference type="RuleBase" id="RU363036"/>
    </source>
</evidence>
<dbReference type="Pfam" id="PF00579">
    <property type="entry name" value="tRNA-synt_1b"/>
    <property type="match status" value="1"/>
</dbReference>
<dbReference type="InterPro" id="IPR002305">
    <property type="entry name" value="aa-tRNA-synth_Ic"/>
</dbReference>